<keyword evidence="2" id="KW-1003">Cell membrane</keyword>
<proteinExistence type="predicted"/>
<sequence length="174" mass="18186">MTALAIALLIAALLWPPRRLPLRAEAPAFLPKPIDEAMVVDLASALVSAGSAIPTALQALGSSLPPGDEASDALRASRSLLMGASWEEAWEGSSGRLSRLASALEPAWVDGAPPVVMLHRSAAGIRARRLKDSQEAAARLGVRLMLPLGLCFLPAFFLIGVAPVIISMGMKVFG</sequence>
<dbReference type="Pfam" id="PF00482">
    <property type="entry name" value="T2SSF"/>
    <property type="match status" value="1"/>
</dbReference>
<feature type="domain" description="Type II secretion system protein GspF" evidence="7">
    <location>
        <begin position="42"/>
        <end position="161"/>
    </location>
</feature>
<evidence type="ECO:0000256" key="6">
    <source>
        <dbReference type="SAM" id="Phobius"/>
    </source>
</evidence>
<dbReference type="RefSeq" id="WP_126041189.1">
    <property type="nucleotide sequence ID" value="NZ_CP034438.1"/>
</dbReference>
<dbReference type="InterPro" id="IPR018076">
    <property type="entry name" value="T2SS_GspF_dom"/>
</dbReference>
<accession>A0A3Q8WU84</accession>
<evidence type="ECO:0000256" key="4">
    <source>
        <dbReference type="ARBA" id="ARBA00022989"/>
    </source>
</evidence>
<keyword evidence="5 6" id="KW-0472">Membrane</keyword>
<reference evidence="8 9" key="1">
    <citation type="submission" date="2018-12" db="EMBL/GenBank/DDBJ databases">
        <title>Complete genome sequence of Flaviflexus salsibiostraticola KCTC 33148.</title>
        <authorList>
            <person name="Bae J.-W."/>
        </authorList>
    </citation>
    <scope>NUCLEOTIDE SEQUENCE [LARGE SCALE GENOMIC DNA]</scope>
    <source>
        <strain evidence="8 9">KCTC 33148</strain>
    </source>
</reference>
<evidence type="ECO:0000256" key="2">
    <source>
        <dbReference type="ARBA" id="ARBA00022475"/>
    </source>
</evidence>
<dbReference type="OrthoDB" id="3267562at2"/>
<keyword evidence="3 6" id="KW-0812">Transmembrane</keyword>
<organism evidence="8 9">
    <name type="scientific">Flaviflexus salsibiostraticola</name>
    <dbReference type="NCBI Taxonomy" id="1282737"/>
    <lineage>
        <taxon>Bacteria</taxon>
        <taxon>Bacillati</taxon>
        <taxon>Actinomycetota</taxon>
        <taxon>Actinomycetes</taxon>
        <taxon>Actinomycetales</taxon>
        <taxon>Actinomycetaceae</taxon>
        <taxon>Flaviflexus</taxon>
    </lineage>
</organism>
<evidence type="ECO:0000256" key="1">
    <source>
        <dbReference type="ARBA" id="ARBA00004651"/>
    </source>
</evidence>
<evidence type="ECO:0000259" key="7">
    <source>
        <dbReference type="Pfam" id="PF00482"/>
    </source>
</evidence>
<feature type="transmembrane region" description="Helical" evidence="6">
    <location>
        <begin position="144"/>
        <end position="166"/>
    </location>
</feature>
<evidence type="ECO:0000313" key="8">
    <source>
        <dbReference type="EMBL" id="AZN30446.1"/>
    </source>
</evidence>
<keyword evidence="9" id="KW-1185">Reference proteome</keyword>
<dbReference type="AlphaFoldDB" id="A0A3Q8WU84"/>
<evidence type="ECO:0000256" key="5">
    <source>
        <dbReference type="ARBA" id="ARBA00023136"/>
    </source>
</evidence>
<protein>
    <submittedName>
        <fullName evidence="8">Secretion system protein</fullName>
    </submittedName>
</protein>
<dbReference type="Proteomes" id="UP000270021">
    <property type="component" value="Chromosome"/>
</dbReference>
<dbReference type="PANTHER" id="PTHR35007">
    <property type="entry name" value="INTEGRAL MEMBRANE PROTEIN-RELATED"/>
    <property type="match status" value="1"/>
</dbReference>
<dbReference type="KEGG" id="fsl:EJO69_09110"/>
<evidence type="ECO:0000256" key="3">
    <source>
        <dbReference type="ARBA" id="ARBA00022692"/>
    </source>
</evidence>
<dbReference type="EMBL" id="CP034438">
    <property type="protein sequence ID" value="AZN30446.1"/>
    <property type="molecule type" value="Genomic_DNA"/>
</dbReference>
<comment type="subcellular location">
    <subcellularLocation>
        <location evidence="1">Cell membrane</location>
        <topology evidence="1">Multi-pass membrane protein</topology>
    </subcellularLocation>
</comment>
<keyword evidence="4 6" id="KW-1133">Transmembrane helix</keyword>
<gene>
    <name evidence="8" type="ORF">EJO69_09110</name>
</gene>
<name>A0A3Q8WU84_9ACTO</name>
<evidence type="ECO:0000313" key="9">
    <source>
        <dbReference type="Proteomes" id="UP000270021"/>
    </source>
</evidence>
<dbReference type="PANTHER" id="PTHR35007:SF3">
    <property type="entry name" value="POSSIBLE CONSERVED ALANINE RICH MEMBRANE PROTEIN"/>
    <property type="match status" value="1"/>
</dbReference>
<dbReference type="GO" id="GO:0005886">
    <property type="term" value="C:plasma membrane"/>
    <property type="evidence" value="ECO:0007669"/>
    <property type="project" value="UniProtKB-SubCell"/>
</dbReference>